<dbReference type="Gene3D" id="1.10.10.2520">
    <property type="entry name" value="Cell wall hydrolase SleB, domain 1"/>
    <property type="match status" value="1"/>
</dbReference>
<name>A0A3Q9HPA3_9FIRM</name>
<organism evidence="3 4">
    <name type="scientific">Anoxybacter fermentans</name>
    <dbReference type="NCBI Taxonomy" id="1323375"/>
    <lineage>
        <taxon>Bacteria</taxon>
        <taxon>Bacillati</taxon>
        <taxon>Bacillota</taxon>
        <taxon>Clostridia</taxon>
        <taxon>Halanaerobiales</taxon>
        <taxon>Anoxybacter</taxon>
    </lineage>
</organism>
<evidence type="ECO:0000256" key="1">
    <source>
        <dbReference type="SAM" id="Phobius"/>
    </source>
</evidence>
<dbReference type="GO" id="GO:0016787">
    <property type="term" value="F:hydrolase activity"/>
    <property type="evidence" value="ECO:0007669"/>
    <property type="project" value="UniProtKB-KW"/>
</dbReference>
<evidence type="ECO:0000259" key="2">
    <source>
        <dbReference type="Pfam" id="PF07486"/>
    </source>
</evidence>
<dbReference type="KEGG" id="aft:BBF96_04025"/>
<accession>A0A3Q9HPA3</accession>
<keyword evidence="1" id="KW-1133">Transmembrane helix</keyword>
<reference evidence="3 4" key="1">
    <citation type="submission" date="2016-07" db="EMBL/GenBank/DDBJ databases">
        <title>Genome and transcriptome analysis of iron-reducing fermentative bacteria Anoxybacter fermentans.</title>
        <authorList>
            <person name="Zeng X."/>
            <person name="Shao Z."/>
        </authorList>
    </citation>
    <scope>NUCLEOTIDE SEQUENCE [LARGE SCALE GENOMIC DNA]</scope>
    <source>
        <strain evidence="3 4">DY22613</strain>
    </source>
</reference>
<keyword evidence="4" id="KW-1185">Reference proteome</keyword>
<gene>
    <name evidence="3" type="ORF">BBF96_04025</name>
</gene>
<dbReference type="Gene3D" id="6.20.240.60">
    <property type="match status" value="1"/>
</dbReference>
<dbReference type="InterPro" id="IPR011105">
    <property type="entry name" value="Cell_wall_hydrolase_SleB"/>
</dbReference>
<dbReference type="EMBL" id="CP016379">
    <property type="protein sequence ID" value="AZR72627.1"/>
    <property type="molecule type" value="Genomic_DNA"/>
</dbReference>
<dbReference type="OrthoDB" id="9785345at2"/>
<dbReference type="InterPro" id="IPR042047">
    <property type="entry name" value="SleB_dom1"/>
</dbReference>
<protein>
    <submittedName>
        <fullName evidence="3">Cell wall hydrolase</fullName>
    </submittedName>
</protein>
<keyword evidence="3" id="KW-0378">Hydrolase</keyword>
<keyword evidence="1" id="KW-0472">Membrane</keyword>
<dbReference type="Pfam" id="PF07486">
    <property type="entry name" value="Hydrolase_2"/>
    <property type="match status" value="1"/>
</dbReference>
<dbReference type="AlphaFoldDB" id="A0A3Q9HPA3"/>
<evidence type="ECO:0000313" key="3">
    <source>
        <dbReference type="EMBL" id="AZR72627.1"/>
    </source>
</evidence>
<evidence type="ECO:0000313" key="4">
    <source>
        <dbReference type="Proteomes" id="UP000267250"/>
    </source>
</evidence>
<proteinExistence type="predicted"/>
<dbReference type="RefSeq" id="WP_127015957.1">
    <property type="nucleotide sequence ID" value="NZ_CP016379.1"/>
</dbReference>
<keyword evidence="1" id="KW-0812">Transmembrane</keyword>
<feature type="transmembrane region" description="Helical" evidence="1">
    <location>
        <begin position="12"/>
        <end position="32"/>
    </location>
</feature>
<sequence>MRFFSRKRRKTIANLLIVNLILPMVLLIILSAPAFADDLTEEDAYKGLAIALALILLAKMMKKILGNDQKVDIKIDIKTSTDYTKEDLEWLARVIYAEARGEPYEGQVAVGAVVLNRVKSHQFPNTIREVIFQPGQFSSVANGQIYLTPNATAYKAARDALKGKDPTFGALYFYNPKTAKNLDWFRTLKITVKIGNHVFAR</sequence>
<feature type="transmembrane region" description="Helical" evidence="1">
    <location>
        <begin position="44"/>
        <end position="61"/>
    </location>
</feature>
<feature type="domain" description="Cell wall hydrolase SleB" evidence="2">
    <location>
        <begin position="101"/>
        <end position="200"/>
    </location>
</feature>
<dbReference type="Proteomes" id="UP000267250">
    <property type="component" value="Chromosome"/>
</dbReference>